<dbReference type="EMBL" id="LSRX01000088">
    <property type="protein sequence ID" value="OLQ09873.1"/>
    <property type="molecule type" value="Genomic_DNA"/>
</dbReference>
<accession>A0A1Q9ER16</accession>
<name>A0A1Q9ER16_SYMMI</name>
<evidence type="ECO:0000313" key="2">
    <source>
        <dbReference type="EMBL" id="OLQ09873.1"/>
    </source>
</evidence>
<gene>
    <name evidence="1" type="ORF">AK812_SmicGene42888</name>
    <name evidence="3" type="ORF">AK812_SmicGene6436</name>
    <name evidence="2" type="ORF">AK812_SmicGene6438</name>
</gene>
<sequence length="102" mass="11817">MDSKDLVPSDATDGVNRQMFLQLMMDPELVATMQNIDVDVMCVVDYPEIMFHAREYLSVPELVDAVLQFRRTTSVSMMDIAQLRKFMVNELESLRQTIRDRA</sequence>
<comment type="caution">
    <text evidence="2">The sequence shown here is derived from an EMBL/GenBank/DDBJ whole genome shotgun (WGS) entry which is preliminary data.</text>
</comment>
<evidence type="ECO:0000313" key="1">
    <source>
        <dbReference type="EMBL" id="OLP77094.1"/>
    </source>
</evidence>
<proteinExistence type="predicted"/>
<reference evidence="2 4" key="1">
    <citation type="submission" date="2016-02" db="EMBL/GenBank/DDBJ databases">
        <title>Genome analysis of coral dinoflagellate symbionts highlights evolutionary adaptations to a symbiotic lifestyle.</title>
        <authorList>
            <person name="Aranda M."/>
            <person name="Li Y."/>
            <person name="Liew Y.J."/>
            <person name="Baumgarten S."/>
            <person name="Simakov O."/>
            <person name="Wilson M."/>
            <person name="Piel J."/>
            <person name="Ashoor H."/>
            <person name="Bougouffa S."/>
            <person name="Bajic V.B."/>
            <person name="Ryu T."/>
            <person name="Ravasi T."/>
            <person name="Bayer T."/>
            <person name="Micklem G."/>
            <person name="Kim H."/>
            <person name="Bhak J."/>
            <person name="Lajeunesse T.C."/>
            <person name="Voolstra C.R."/>
        </authorList>
    </citation>
    <scope>NUCLEOTIDE SEQUENCE [LARGE SCALE GENOMIC DNA]</scope>
    <source>
        <strain evidence="2 4">CCMP2467</strain>
    </source>
</reference>
<evidence type="ECO:0000313" key="4">
    <source>
        <dbReference type="Proteomes" id="UP000186817"/>
    </source>
</evidence>
<dbReference type="EMBL" id="LSRX01001848">
    <property type="protein sequence ID" value="OLP77094.1"/>
    <property type="molecule type" value="Genomic_DNA"/>
</dbReference>
<protein>
    <submittedName>
        <fullName evidence="2">Uncharacterized protein</fullName>
    </submittedName>
</protein>
<dbReference type="Proteomes" id="UP000186817">
    <property type="component" value="Unassembled WGS sequence"/>
</dbReference>
<dbReference type="AlphaFoldDB" id="A0A1Q9ER16"/>
<evidence type="ECO:0000313" key="3">
    <source>
        <dbReference type="EMBL" id="OLQ09875.1"/>
    </source>
</evidence>
<dbReference type="EMBL" id="LSRX01000088">
    <property type="protein sequence ID" value="OLQ09875.1"/>
    <property type="molecule type" value="Genomic_DNA"/>
</dbReference>
<organism evidence="2 4">
    <name type="scientific">Symbiodinium microadriaticum</name>
    <name type="common">Dinoflagellate</name>
    <name type="synonym">Zooxanthella microadriatica</name>
    <dbReference type="NCBI Taxonomy" id="2951"/>
    <lineage>
        <taxon>Eukaryota</taxon>
        <taxon>Sar</taxon>
        <taxon>Alveolata</taxon>
        <taxon>Dinophyceae</taxon>
        <taxon>Suessiales</taxon>
        <taxon>Symbiodiniaceae</taxon>
        <taxon>Symbiodinium</taxon>
    </lineage>
</organism>
<dbReference type="OrthoDB" id="433183at2759"/>
<keyword evidence="4" id="KW-1185">Reference proteome</keyword>